<dbReference type="Gene3D" id="2.60.120.620">
    <property type="entry name" value="q2cbj1_9rhob like domain"/>
    <property type="match status" value="1"/>
</dbReference>
<organism evidence="2 3">
    <name type="scientific">Tahibacter amnicola</name>
    <dbReference type="NCBI Taxonomy" id="2976241"/>
    <lineage>
        <taxon>Bacteria</taxon>
        <taxon>Pseudomonadati</taxon>
        <taxon>Pseudomonadota</taxon>
        <taxon>Gammaproteobacteria</taxon>
        <taxon>Lysobacterales</taxon>
        <taxon>Rhodanobacteraceae</taxon>
        <taxon>Tahibacter</taxon>
    </lineage>
</organism>
<evidence type="ECO:0000313" key="2">
    <source>
        <dbReference type="EMBL" id="UXI69209.1"/>
    </source>
</evidence>
<dbReference type="GO" id="GO:0051213">
    <property type="term" value="F:dioxygenase activity"/>
    <property type="evidence" value="ECO:0007669"/>
    <property type="project" value="UniProtKB-KW"/>
</dbReference>
<name>A0ABY6BH68_9GAMM</name>
<dbReference type="Pfam" id="PF05721">
    <property type="entry name" value="PhyH"/>
    <property type="match status" value="1"/>
</dbReference>
<gene>
    <name evidence="2" type="ORF">N4264_06060</name>
</gene>
<proteinExistence type="predicted"/>
<evidence type="ECO:0000313" key="3">
    <source>
        <dbReference type="Proteomes" id="UP001064632"/>
    </source>
</evidence>
<dbReference type="EMBL" id="CP104694">
    <property type="protein sequence ID" value="UXI69209.1"/>
    <property type="molecule type" value="Genomic_DNA"/>
</dbReference>
<dbReference type="RefSeq" id="WP_261696167.1">
    <property type="nucleotide sequence ID" value="NZ_CP104694.1"/>
</dbReference>
<protein>
    <submittedName>
        <fullName evidence="2">Phytanoyl-CoA dioxygenase family protein</fullName>
    </submittedName>
</protein>
<accession>A0ABY6BH68</accession>
<sequence length="346" mass="38844">MDTFSPVSMEPPVDLRKMRVFRAEAFPASPNTPWLDRPDYEAQIQARLANGTLTAEQAEWCRKWARDGYLIIPGMFSTDELDGAWSEYEARIAAGELVPLEDHAISVQNPLPGRVLNPHFKVPGFNAILRNRRAEEIVSVLLGAKALPFQTIAGHKGSEQLAHSDSIHMTTYPQGYLVANWIAMQDIAPDSGPLVYYPGSHRLPYAYSRECGITLEEGRKGYEAYHAKYEPHVEATIRDNALDAHYFHAKKGDVLFWHANLLHGGSRIKDPLSSRRALVCHYFAEGCLCYHDYTGSPSHLVRLPMLDAEDFDAASYLSFNPDVAAAGVDAYQHYVNHGYNEGRRVR</sequence>
<comment type="cofactor">
    <cofactor evidence="1">
        <name>Fe(2+)</name>
        <dbReference type="ChEBI" id="CHEBI:29033"/>
    </cofactor>
</comment>
<dbReference type="PANTHER" id="PTHR20883:SF48">
    <property type="entry name" value="ECTOINE DIOXYGENASE"/>
    <property type="match status" value="1"/>
</dbReference>
<reference evidence="2" key="1">
    <citation type="submission" date="2022-09" db="EMBL/GenBank/DDBJ databases">
        <title>Tahibacter sp. nov., isolated from a fresh water.</title>
        <authorList>
            <person name="Baek J.H."/>
            <person name="Lee J.K."/>
            <person name="Kim J.M."/>
            <person name="Jeon C.O."/>
        </authorList>
    </citation>
    <scope>NUCLEOTIDE SEQUENCE</scope>
    <source>
        <strain evidence="2">W38</strain>
    </source>
</reference>
<dbReference type="Proteomes" id="UP001064632">
    <property type="component" value="Chromosome"/>
</dbReference>
<keyword evidence="2" id="KW-0223">Dioxygenase</keyword>
<evidence type="ECO:0000256" key="1">
    <source>
        <dbReference type="ARBA" id="ARBA00001954"/>
    </source>
</evidence>
<keyword evidence="3" id="KW-1185">Reference proteome</keyword>
<keyword evidence="2" id="KW-0560">Oxidoreductase</keyword>
<dbReference type="InterPro" id="IPR008775">
    <property type="entry name" value="Phytyl_CoA_dOase-like"/>
</dbReference>
<dbReference type="PANTHER" id="PTHR20883">
    <property type="entry name" value="PHYTANOYL-COA DIOXYGENASE DOMAIN CONTAINING 1"/>
    <property type="match status" value="1"/>
</dbReference>
<dbReference type="SUPFAM" id="SSF51197">
    <property type="entry name" value="Clavaminate synthase-like"/>
    <property type="match status" value="1"/>
</dbReference>